<keyword evidence="2" id="KW-1185">Reference proteome</keyword>
<dbReference type="KEGG" id="ddd:Dda3937_04574"/>
<protein>
    <submittedName>
        <fullName evidence="1">Uncharacterized protein</fullName>
    </submittedName>
</protein>
<dbReference type="Proteomes" id="UP000006859">
    <property type="component" value="Chromosome"/>
</dbReference>
<proteinExistence type="predicted"/>
<dbReference type="AlphaFoldDB" id="E0SB94"/>
<evidence type="ECO:0000313" key="1">
    <source>
        <dbReference type="EMBL" id="ADM98363.1"/>
    </source>
</evidence>
<accession>E0SB94</accession>
<dbReference type="HOGENOM" id="CLU_2698724_0_0_6"/>
<gene>
    <name evidence="1" type="ordered locus">Dda3937_04574</name>
</gene>
<name>E0SB94_DICD3</name>
<dbReference type="STRING" id="198628.Dda3937_04574"/>
<evidence type="ECO:0000313" key="2">
    <source>
        <dbReference type="Proteomes" id="UP000006859"/>
    </source>
</evidence>
<organism evidence="1 2">
    <name type="scientific">Dickeya dadantii (strain 3937)</name>
    <name type="common">Erwinia chrysanthemi (strain 3937)</name>
    <dbReference type="NCBI Taxonomy" id="198628"/>
    <lineage>
        <taxon>Bacteria</taxon>
        <taxon>Pseudomonadati</taxon>
        <taxon>Pseudomonadota</taxon>
        <taxon>Gammaproteobacteria</taxon>
        <taxon>Enterobacterales</taxon>
        <taxon>Pectobacteriaceae</taxon>
        <taxon>Dickeya</taxon>
    </lineage>
</organism>
<dbReference type="EMBL" id="CP002038">
    <property type="protein sequence ID" value="ADM98363.1"/>
    <property type="molecule type" value="Genomic_DNA"/>
</dbReference>
<reference evidence="1 2" key="1">
    <citation type="journal article" date="2011" name="J. Bacteriol.">
        <title>Genome sequence of the plant-pathogenic bacterium Dickeya dadantii 3937.</title>
        <authorList>
            <person name="Glasner J.D."/>
            <person name="Yang C.H."/>
            <person name="Reverchon S."/>
            <person name="Hugouvieux-Cotte-Pattat N."/>
            <person name="Condemine G."/>
            <person name="Bohin J.P."/>
            <person name="Van Gijsegem F."/>
            <person name="Yang S."/>
            <person name="Franza T."/>
            <person name="Expert D."/>
            <person name="Plunkett G. III"/>
            <person name="San Francisco M.J."/>
            <person name="Charkowski A.O."/>
            <person name="Py B."/>
            <person name="Bell K."/>
            <person name="Rauscher L."/>
            <person name="Rodriguez-Palenzuela P."/>
            <person name="Toussaint A."/>
            <person name="Holeva M.C."/>
            <person name="He S.Y."/>
            <person name="Douet V."/>
            <person name="Boccara M."/>
            <person name="Blanco C."/>
            <person name="Toth I."/>
            <person name="Anderson B.D."/>
            <person name="Biehl B.S."/>
            <person name="Mau B."/>
            <person name="Flynn S.M."/>
            <person name="Barras F."/>
            <person name="Lindeberg M."/>
            <person name="Birch P.R."/>
            <person name="Tsuyumu S."/>
            <person name="Shi X."/>
            <person name="Hibbing M."/>
            <person name="Yap M.N."/>
            <person name="Carpentier M."/>
            <person name="Dassa E."/>
            <person name="Umehara M."/>
            <person name="Kim J.F."/>
            <person name="Rusch M."/>
            <person name="Soni P."/>
            <person name="Mayhew G.F."/>
            <person name="Fouts D.E."/>
            <person name="Gill S.R."/>
            <person name="Blattner F.R."/>
            <person name="Keen N.T."/>
            <person name="Perna N.T."/>
        </authorList>
    </citation>
    <scope>NUCLEOTIDE SEQUENCE [LARGE SCALE GENOMIC DNA]</scope>
    <source>
        <strain evidence="1 2">3937</strain>
    </source>
</reference>
<sequence length="73" mass="8158">MPPFFCSAERFVIKATFLRSPSASRHPVIAVSNADRPLLFPYSGIASILRMLAKVTRLAVTRLVSGRYFNTGW</sequence>